<sequence length="373" mass="39931">MALNIFPRREKPAAPAAEPTPPPPPEPSSEVLEDPRPRRRRSSRRSAAEQPAAPATEQRADAAAAEPTAPAPAAVEPPAQEAAPAARRRRSRVATIVEEPAAAPAAAPEPPASAPVTVPAPARVVRRAGQLQRAAEPEQAAPAEPAAVPAARKDRTSAPLPAEKQLAQLAHEVSALTRTLEAQAAQLAQLVRVQEDLARRVAHAPGAAPAAAPRIGVFVDAANIELALDRLKHRVNWKKLLDYLSEGRQLVRAVAYSPVHEDPGVSIETQRFAEPFIDQGFRVVRKPFKRFSDGTIKANVDIEMALDIMEMLDRLDVVVLVSGDGDFERLVEVVQAKGVRVEVVSVGGSTASNLRHAADRFIDIQAILPKVRA</sequence>
<dbReference type="PANTHER" id="PTHR35458">
    <property type="entry name" value="SLR0755 PROTEIN"/>
    <property type="match status" value="1"/>
</dbReference>
<name>A0ABX6C881_9CHLR</name>
<feature type="domain" description="NYN" evidence="2">
    <location>
        <begin position="214"/>
        <end position="364"/>
    </location>
</feature>
<dbReference type="PANTHER" id="PTHR35458:SF8">
    <property type="entry name" value="SLR0650 PROTEIN"/>
    <property type="match status" value="1"/>
</dbReference>
<protein>
    <submittedName>
        <fullName evidence="3">NYN domain-containing protein</fullName>
    </submittedName>
</protein>
<evidence type="ECO:0000313" key="3">
    <source>
        <dbReference type="EMBL" id="QFG04390.1"/>
    </source>
</evidence>
<evidence type="ECO:0000313" key="4">
    <source>
        <dbReference type="Proteomes" id="UP000326331"/>
    </source>
</evidence>
<feature type="compositionally biased region" description="Low complexity" evidence="1">
    <location>
        <begin position="93"/>
        <end position="106"/>
    </location>
</feature>
<dbReference type="Gene3D" id="3.40.50.1010">
    <property type="entry name" value="5'-nuclease"/>
    <property type="match status" value="1"/>
</dbReference>
<dbReference type="InterPro" id="IPR047140">
    <property type="entry name" value="LabA"/>
</dbReference>
<feature type="compositionally biased region" description="Low complexity" evidence="1">
    <location>
        <begin position="137"/>
        <end position="150"/>
    </location>
</feature>
<keyword evidence="4" id="KW-1185">Reference proteome</keyword>
<organism evidence="3 4">
    <name type="scientific">Tepidiforma bonchosmolovskayae</name>
    <dbReference type="NCBI Taxonomy" id="2601677"/>
    <lineage>
        <taxon>Bacteria</taxon>
        <taxon>Bacillati</taxon>
        <taxon>Chloroflexota</taxon>
        <taxon>Tepidiformia</taxon>
        <taxon>Tepidiformales</taxon>
        <taxon>Tepidiformaceae</taxon>
        <taxon>Tepidiforma</taxon>
    </lineage>
</organism>
<reference evidence="3 4" key="1">
    <citation type="submission" date="2019-10" db="EMBL/GenBank/DDBJ databases">
        <title>Thermopilla bonchosmolovskayae gen. nov., sp. nov., a moderately thermophilic Chloroflexi bacterium from a Chukotka hot spring (Arctic, Russia), representing a novel classis Thermopillaia, which include previously uncultivated lineage OLB14.</title>
        <authorList>
            <person name="Kochetkova T.V."/>
            <person name="Zayulina K.S."/>
            <person name="Zhigarkov V.S."/>
            <person name="Minaev N.V."/>
            <person name="Novikov A."/>
            <person name="Toshchakov S.V."/>
            <person name="Elcheninov A.G."/>
            <person name="Kublanov I.V."/>
        </authorList>
    </citation>
    <scope>NUCLEOTIDE SEQUENCE [LARGE SCALE GENOMIC DNA]</scope>
    <source>
        <strain evidence="3 4">3753O</strain>
    </source>
</reference>
<dbReference type="EMBL" id="CP042829">
    <property type="protein sequence ID" value="QFG04390.1"/>
    <property type="molecule type" value="Genomic_DNA"/>
</dbReference>
<dbReference type="CDD" id="cd10911">
    <property type="entry name" value="PIN_LabA"/>
    <property type="match status" value="1"/>
</dbReference>
<feature type="compositionally biased region" description="Low complexity" evidence="1">
    <location>
        <begin position="48"/>
        <end position="85"/>
    </location>
</feature>
<feature type="compositionally biased region" description="Pro residues" evidence="1">
    <location>
        <begin position="18"/>
        <end position="27"/>
    </location>
</feature>
<evidence type="ECO:0000256" key="1">
    <source>
        <dbReference type="SAM" id="MobiDB-lite"/>
    </source>
</evidence>
<feature type="compositionally biased region" description="Low complexity" evidence="1">
    <location>
        <begin position="114"/>
        <end position="123"/>
    </location>
</feature>
<proteinExistence type="predicted"/>
<dbReference type="Proteomes" id="UP000326331">
    <property type="component" value="Chromosome"/>
</dbReference>
<evidence type="ECO:0000259" key="2">
    <source>
        <dbReference type="Pfam" id="PF01936"/>
    </source>
</evidence>
<gene>
    <name evidence="3" type="ORF">Tbon_12925</name>
</gene>
<dbReference type="InterPro" id="IPR021139">
    <property type="entry name" value="NYN"/>
</dbReference>
<dbReference type="Pfam" id="PF01936">
    <property type="entry name" value="NYN"/>
    <property type="match status" value="1"/>
</dbReference>
<accession>A0ABX6C881</accession>
<feature type="region of interest" description="Disordered" evidence="1">
    <location>
        <begin position="1"/>
        <end position="157"/>
    </location>
</feature>